<dbReference type="CDD" id="cd07980">
    <property type="entry name" value="TFIIF_beta"/>
    <property type="match status" value="1"/>
</dbReference>
<keyword evidence="4" id="KW-0805">Transcription regulation</keyword>
<dbReference type="PANTHER" id="PTHR10445:SF0">
    <property type="entry name" value="GENERAL TRANSCRIPTION FACTOR IIF SUBUNIT 2"/>
    <property type="match status" value="1"/>
</dbReference>
<comment type="caution">
    <text evidence="11">The sequence shown here is derived from an EMBL/GenBank/DDBJ whole genome shotgun (WGS) entry which is preliminary data.</text>
</comment>
<keyword evidence="7" id="KW-0539">Nucleus</keyword>
<feature type="non-terminal residue" evidence="11">
    <location>
        <position position="266"/>
    </location>
</feature>
<dbReference type="Pfam" id="PF02270">
    <property type="entry name" value="TFIIF_beta"/>
    <property type="match status" value="1"/>
</dbReference>
<dbReference type="FunFam" id="1.10.10.10:FF:000035">
    <property type="entry name" value="General transcription factor IIF subunit 2"/>
    <property type="match status" value="1"/>
</dbReference>
<sequence length="266" mass="29958">MSTKESRKRAVVDCKQAGKKVWLVKVPRYLSEIWEANAGSEVGKLVTTGNGNNGVKLISRKDLVIPEGLSTAPSTSIASKKMAPGPSIPEEHTFIIKNDNEQSLAVLAEDKAGMEERAQIQSGKLSIEGVVVQKAECRPPNNLSYLRLKIGQIEKSGQPKRHVIQIGKAAMKYKPISVHAEEANRNKQKKEGIKAVRADRDVLRQTLFHAFEKHQYYKLNDLTQLTNQPHGWIKEILNEIAVYNTAPPHKNMWELKPEYRNYDTQK</sequence>
<evidence type="ECO:0000313" key="12">
    <source>
        <dbReference type="Proteomes" id="UP001177023"/>
    </source>
</evidence>
<evidence type="ECO:0000256" key="6">
    <source>
        <dbReference type="ARBA" id="ARBA00023163"/>
    </source>
</evidence>
<evidence type="ECO:0000313" key="11">
    <source>
        <dbReference type="EMBL" id="CAJ0586401.1"/>
    </source>
</evidence>
<organism evidence="11 12">
    <name type="scientific">Mesorhabditis spiculigera</name>
    <dbReference type="NCBI Taxonomy" id="96644"/>
    <lineage>
        <taxon>Eukaryota</taxon>
        <taxon>Metazoa</taxon>
        <taxon>Ecdysozoa</taxon>
        <taxon>Nematoda</taxon>
        <taxon>Chromadorea</taxon>
        <taxon>Rhabditida</taxon>
        <taxon>Rhabditina</taxon>
        <taxon>Rhabditomorpha</taxon>
        <taxon>Rhabditoidea</taxon>
        <taxon>Rhabditidae</taxon>
        <taxon>Mesorhabditinae</taxon>
        <taxon>Mesorhabditis</taxon>
    </lineage>
</organism>
<evidence type="ECO:0000256" key="3">
    <source>
        <dbReference type="ARBA" id="ARBA00020815"/>
    </source>
</evidence>
<dbReference type="InterPro" id="IPR003196">
    <property type="entry name" value="TFIIF_beta"/>
</dbReference>
<evidence type="ECO:0000256" key="7">
    <source>
        <dbReference type="ARBA" id="ARBA00023242"/>
    </source>
</evidence>
<dbReference type="SUPFAM" id="SSF50916">
    <property type="entry name" value="Rap30/74 interaction domains"/>
    <property type="match status" value="1"/>
</dbReference>
<accession>A0AA36GBP3</accession>
<dbReference type="GO" id="GO:0006367">
    <property type="term" value="P:transcription initiation at RNA polymerase II promoter"/>
    <property type="evidence" value="ECO:0007669"/>
    <property type="project" value="InterPro"/>
</dbReference>
<dbReference type="Proteomes" id="UP001177023">
    <property type="component" value="Unassembled WGS sequence"/>
</dbReference>
<keyword evidence="5" id="KW-0238">DNA-binding</keyword>
<dbReference type="GO" id="GO:0005674">
    <property type="term" value="C:transcription factor TFIIF complex"/>
    <property type="evidence" value="ECO:0007669"/>
    <property type="project" value="InterPro"/>
</dbReference>
<evidence type="ECO:0000256" key="5">
    <source>
        <dbReference type="ARBA" id="ARBA00023125"/>
    </source>
</evidence>
<dbReference type="InterPro" id="IPR036390">
    <property type="entry name" value="WH_DNA-bd_sf"/>
</dbReference>
<dbReference type="InterPro" id="IPR040504">
    <property type="entry name" value="TFIIF_beta_N"/>
</dbReference>
<feature type="domain" description="TFIIF beta subunit N-terminal" evidence="10">
    <location>
        <begin position="19"/>
        <end position="121"/>
    </location>
</feature>
<comment type="subcellular location">
    <subcellularLocation>
        <location evidence="1">Nucleus</location>
    </subcellularLocation>
</comment>
<name>A0AA36GBP3_9BILA</name>
<proteinExistence type="inferred from homology"/>
<dbReference type="PIRSF" id="PIRSF015849">
    <property type="entry name" value="TFIIF-beta"/>
    <property type="match status" value="1"/>
</dbReference>
<dbReference type="InterPro" id="IPR040450">
    <property type="entry name" value="TFIIF_beta_HTH"/>
</dbReference>
<keyword evidence="6" id="KW-0804">Transcription</keyword>
<evidence type="ECO:0000259" key="10">
    <source>
        <dbReference type="Pfam" id="PF17683"/>
    </source>
</evidence>
<dbReference type="Pfam" id="PF17683">
    <property type="entry name" value="TFIIF_beta_N"/>
    <property type="match status" value="1"/>
</dbReference>
<evidence type="ECO:0000256" key="2">
    <source>
        <dbReference type="ARBA" id="ARBA00009543"/>
    </source>
</evidence>
<dbReference type="EMBL" id="CATQJA010002708">
    <property type="protein sequence ID" value="CAJ0586401.1"/>
    <property type="molecule type" value="Genomic_DNA"/>
</dbReference>
<feature type="domain" description="TFIIF beta subunit HTH" evidence="9">
    <location>
        <begin position="196"/>
        <end position="260"/>
    </location>
</feature>
<dbReference type="InterPro" id="IPR011039">
    <property type="entry name" value="TFIIF_interaction"/>
</dbReference>
<protein>
    <recommendedName>
        <fullName evidence="3">General transcription factor IIF subunit 2</fullName>
    </recommendedName>
    <alternativeName>
        <fullName evidence="8">Transcription initiation factor IIF subunit beta</fullName>
    </alternativeName>
</protein>
<evidence type="ECO:0000256" key="4">
    <source>
        <dbReference type="ARBA" id="ARBA00023015"/>
    </source>
</evidence>
<reference evidence="11" key="1">
    <citation type="submission" date="2023-06" db="EMBL/GenBank/DDBJ databases">
        <authorList>
            <person name="Delattre M."/>
        </authorList>
    </citation>
    <scope>NUCLEOTIDE SEQUENCE</scope>
    <source>
        <strain evidence="11">AF72</strain>
    </source>
</reference>
<gene>
    <name evidence="11" type="ORF">MSPICULIGERA_LOCUS24407</name>
</gene>
<dbReference type="GO" id="GO:0006368">
    <property type="term" value="P:transcription elongation by RNA polymerase II"/>
    <property type="evidence" value="ECO:0007669"/>
    <property type="project" value="UniProtKB-ARBA"/>
</dbReference>
<dbReference type="AlphaFoldDB" id="A0AA36GBP3"/>
<evidence type="ECO:0000259" key="9">
    <source>
        <dbReference type="Pfam" id="PF02270"/>
    </source>
</evidence>
<dbReference type="GO" id="GO:0003677">
    <property type="term" value="F:DNA binding"/>
    <property type="evidence" value="ECO:0007669"/>
    <property type="project" value="UniProtKB-KW"/>
</dbReference>
<dbReference type="Gene3D" id="1.10.10.10">
    <property type="entry name" value="Winged helix-like DNA-binding domain superfamily/Winged helix DNA-binding domain"/>
    <property type="match status" value="1"/>
</dbReference>
<keyword evidence="12" id="KW-1185">Reference proteome</keyword>
<dbReference type="PANTHER" id="PTHR10445">
    <property type="entry name" value="GENERAL TRANSCRIPTION FACTOR IIF SUBUNIT 2"/>
    <property type="match status" value="1"/>
</dbReference>
<evidence type="ECO:0000256" key="1">
    <source>
        <dbReference type="ARBA" id="ARBA00004123"/>
    </source>
</evidence>
<evidence type="ECO:0000256" key="8">
    <source>
        <dbReference type="ARBA" id="ARBA00033388"/>
    </source>
</evidence>
<dbReference type="InterPro" id="IPR036388">
    <property type="entry name" value="WH-like_DNA-bd_sf"/>
</dbReference>
<comment type="similarity">
    <text evidence="2">Belongs to the TFIIF beta subunit family.</text>
</comment>
<dbReference type="SUPFAM" id="SSF46785">
    <property type="entry name" value="Winged helix' DNA-binding domain"/>
    <property type="match status" value="1"/>
</dbReference>